<dbReference type="AlphaFoldDB" id="A0AAE3G734"/>
<organism evidence="2 3">
    <name type="scientific">Natronocella acetinitrilica</name>
    <dbReference type="NCBI Taxonomy" id="414046"/>
    <lineage>
        <taxon>Bacteria</taxon>
        <taxon>Pseudomonadati</taxon>
        <taxon>Pseudomonadota</taxon>
        <taxon>Gammaproteobacteria</taxon>
        <taxon>Chromatiales</taxon>
        <taxon>Ectothiorhodospiraceae</taxon>
        <taxon>Natronocella</taxon>
    </lineage>
</organism>
<comment type="caution">
    <text evidence="2">The sequence shown here is derived from an EMBL/GenBank/DDBJ whole genome shotgun (WGS) entry which is preliminary data.</text>
</comment>
<gene>
    <name evidence="2" type="ORF">J2T57_004027</name>
</gene>
<dbReference type="Proteomes" id="UP001205843">
    <property type="component" value="Unassembled WGS sequence"/>
</dbReference>
<accession>A0AAE3G734</accession>
<keyword evidence="1" id="KW-0732">Signal</keyword>
<dbReference type="RefSeq" id="WP_253484110.1">
    <property type="nucleotide sequence ID" value="NZ_JALJXV010000011.1"/>
</dbReference>
<keyword evidence="3" id="KW-1185">Reference proteome</keyword>
<feature type="chain" id="PRO_5042076999" evidence="1">
    <location>
        <begin position="26"/>
        <end position="217"/>
    </location>
</feature>
<protein>
    <submittedName>
        <fullName evidence="2">Uncharacterized protein</fullName>
    </submittedName>
</protein>
<proteinExistence type="predicted"/>
<evidence type="ECO:0000256" key="1">
    <source>
        <dbReference type="SAM" id="SignalP"/>
    </source>
</evidence>
<feature type="signal peptide" evidence="1">
    <location>
        <begin position="1"/>
        <end position="25"/>
    </location>
</feature>
<name>A0AAE3G734_9GAMM</name>
<evidence type="ECO:0000313" key="3">
    <source>
        <dbReference type="Proteomes" id="UP001205843"/>
    </source>
</evidence>
<reference evidence="2" key="1">
    <citation type="submission" date="2022-03" db="EMBL/GenBank/DDBJ databases">
        <title>Genomic Encyclopedia of Type Strains, Phase III (KMG-III): the genomes of soil and plant-associated and newly described type strains.</title>
        <authorList>
            <person name="Whitman W."/>
        </authorList>
    </citation>
    <scope>NUCLEOTIDE SEQUENCE</scope>
    <source>
        <strain evidence="2">ANL 6-2</strain>
    </source>
</reference>
<evidence type="ECO:0000313" key="2">
    <source>
        <dbReference type="EMBL" id="MCP1676854.1"/>
    </source>
</evidence>
<dbReference type="EMBL" id="JALJXV010000011">
    <property type="protein sequence ID" value="MCP1676854.1"/>
    <property type="molecule type" value="Genomic_DNA"/>
</dbReference>
<sequence>MTGTRLWIQRAGLAFVLLASVMGTAAEPFDEGGCEALTFASILAGDPGADDDRRLQLARAMLLQPHCVEISGTLVGATTLAGEAIFGQPTPGHGPRQFEAINDSSAHSPLPPPRDAVERLLDALIRAWNGLDFGDFLDDAFPDRERLLAELAERPPAAAARLVAVGPIQPLDERWDGAIRIVRVLVEVRVETRQSGAEVADGIGRHELVLSVMSRVP</sequence>